<accession>A0A126UZH1</accession>
<evidence type="ECO:0000256" key="3">
    <source>
        <dbReference type="ARBA" id="ARBA00019010"/>
    </source>
</evidence>
<dbReference type="Pfam" id="PF02367">
    <property type="entry name" value="TsaE"/>
    <property type="match status" value="1"/>
</dbReference>
<evidence type="ECO:0000256" key="6">
    <source>
        <dbReference type="ARBA" id="ARBA00022723"/>
    </source>
</evidence>
<dbReference type="PANTHER" id="PTHR33540:SF2">
    <property type="entry name" value="TRNA THREONYLCARBAMOYLADENOSINE BIOSYNTHESIS PROTEIN TSAE"/>
    <property type="match status" value="1"/>
</dbReference>
<dbReference type="KEGG" id="hat:RC74_05750"/>
<keyword evidence="9" id="KW-0460">Magnesium</keyword>
<evidence type="ECO:0000256" key="5">
    <source>
        <dbReference type="ARBA" id="ARBA00022694"/>
    </source>
</evidence>
<dbReference type="EMBL" id="CP014327">
    <property type="protein sequence ID" value="AML50849.1"/>
    <property type="molecule type" value="Genomic_DNA"/>
</dbReference>
<dbReference type="OrthoDB" id="9800307at2"/>
<keyword evidence="8" id="KW-0067">ATP-binding</keyword>
<dbReference type="SUPFAM" id="SSF52540">
    <property type="entry name" value="P-loop containing nucleoside triphosphate hydrolases"/>
    <property type="match status" value="1"/>
</dbReference>
<sequence>MLPFSHQISLSSPEETEAFANRLAPHLTYGDTILLEGPIGSGKSLFSRSLILSILPHPEDIPSPTFTLVQVYDGPKFQIWHCDLYRLTHPDEAWELGLEEAFDSSLCLIEWPDRLAGQEPKDALHITFVPENGEVRLLKFQSHSARWNLLTEVLNA</sequence>
<keyword evidence="6" id="KW-0479">Metal-binding</keyword>
<dbReference type="PANTHER" id="PTHR33540">
    <property type="entry name" value="TRNA THREONYLCARBAMOYLADENOSINE BIOSYNTHESIS PROTEIN TSAE"/>
    <property type="match status" value="1"/>
</dbReference>
<dbReference type="GO" id="GO:0046872">
    <property type="term" value="F:metal ion binding"/>
    <property type="evidence" value="ECO:0007669"/>
    <property type="project" value="UniProtKB-KW"/>
</dbReference>
<evidence type="ECO:0000256" key="1">
    <source>
        <dbReference type="ARBA" id="ARBA00004496"/>
    </source>
</evidence>
<evidence type="ECO:0000313" key="11">
    <source>
        <dbReference type="EMBL" id="AML50849.1"/>
    </source>
</evidence>
<dbReference type="InterPro" id="IPR003442">
    <property type="entry name" value="T6A_TsaE"/>
</dbReference>
<evidence type="ECO:0000313" key="12">
    <source>
        <dbReference type="Proteomes" id="UP000070371"/>
    </source>
</evidence>
<evidence type="ECO:0000256" key="2">
    <source>
        <dbReference type="ARBA" id="ARBA00007599"/>
    </source>
</evidence>
<dbReference type="STRING" id="1579316.RC74_05750"/>
<comment type="subcellular location">
    <subcellularLocation>
        <location evidence="1">Cytoplasm</location>
    </subcellularLocation>
</comment>
<dbReference type="InterPro" id="IPR027417">
    <property type="entry name" value="P-loop_NTPase"/>
</dbReference>
<dbReference type="AlphaFoldDB" id="A0A126UZH1"/>
<keyword evidence="7" id="KW-0547">Nucleotide-binding</keyword>
<dbReference type="Gene3D" id="3.40.50.300">
    <property type="entry name" value="P-loop containing nucleotide triphosphate hydrolases"/>
    <property type="match status" value="1"/>
</dbReference>
<evidence type="ECO:0000256" key="10">
    <source>
        <dbReference type="ARBA" id="ARBA00032441"/>
    </source>
</evidence>
<gene>
    <name evidence="11" type="ORF">RC74_05750</name>
</gene>
<dbReference type="GO" id="GO:0002949">
    <property type="term" value="P:tRNA threonylcarbamoyladenosine modification"/>
    <property type="evidence" value="ECO:0007669"/>
    <property type="project" value="InterPro"/>
</dbReference>
<dbReference type="NCBIfam" id="TIGR00150">
    <property type="entry name" value="T6A_YjeE"/>
    <property type="match status" value="1"/>
</dbReference>
<name>A0A126UZH1_9RHOB</name>
<evidence type="ECO:0000256" key="8">
    <source>
        <dbReference type="ARBA" id="ARBA00022840"/>
    </source>
</evidence>
<evidence type="ECO:0000256" key="9">
    <source>
        <dbReference type="ARBA" id="ARBA00022842"/>
    </source>
</evidence>
<dbReference type="RefSeq" id="WP_039002898.1">
    <property type="nucleotide sequence ID" value="NZ_CP014327.1"/>
</dbReference>
<reference evidence="11 12" key="1">
    <citation type="submission" date="2016-02" db="EMBL/GenBank/DDBJ databases">
        <title>Complete genome sequence of Halocynthiibacter arcticus PAMC 20958t from arctic marine sediment.</title>
        <authorList>
            <person name="Lee Y.M."/>
            <person name="Baek K."/>
            <person name="Lee H.K."/>
            <person name="Shin S.C."/>
        </authorList>
    </citation>
    <scope>NUCLEOTIDE SEQUENCE [LARGE SCALE GENOMIC DNA]</scope>
    <source>
        <strain evidence="11">PAMC 20958</strain>
    </source>
</reference>
<dbReference type="Proteomes" id="UP000070371">
    <property type="component" value="Chromosome"/>
</dbReference>
<dbReference type="GO" id="GO:0005737">
    <property type="term" value="C:cytoplasm"/>
    <property type="evidence" value="ECO:0007669"/>
    <property type="project" value="UniProtKB-SubCell"/>
</dbReference>
<keyword evidence="5" id="KW-0819">tRNA processing</keyword>
<proteinExistence type="inferred from homology"/>
<evidence type="ECO:0000256" key="4">
    <source>
        <dbReference type="ARBA" id="ARBA00022490"/>
    </source>
</evidence>
<organism evidence="11 12">
    <name type="scientific">Falsihalocynthiibacter arcticus</name>
    <dbReference type="NCBI Taxonomy" id="1579316"/>
    <lineage>
        <taxon>Bacteria</taxon>
        <taxon>Pseudomonadati</taxon>
        <taxon>Pseudomonadota</taxon>
        <taxon>Alphaproteobacteria</taxon>
        <taxon>Rhodobacterales</taxon>
        <taxon>Roseobacteraceae</taxon>
        <taxon>Falsihalocynthiibacter</taxon>
    </lineage>
</organism>
<keyword evidence="4" id="KW-0963">Cytoplasm</keyword>
<comment type="similarity">
    <text evidence="2">Belongs to the TsaE family.</text>
</comment>
<keyword evidence="12" id="KW-1185">Reference proteome</keyword>
<protein>
    <recommendedName>
        <fullName evidence="3">tRNA threonylcarbamoyladenosine biosynthesis protein TsaE</fullName>
    </recommendedName>
    <alternativeName>
        <fullName evidence="10">t(6)A37 threonylcarbamoyladenosine biosynthesis protein TsaE</fullName>
    </alternativeName>
</protein>
<evidence type="ECO:0000256" key="7">
    <source>
        <dbReference type="ARBA" id="ARBA00022741"/>
    </source>
</evidence>
<dbReference type="GO" id="GO:0005524">
    <property type="term" value="F:ATP binding"/>
    <property type="evidence" value="ECO:0007669"/>
    <property type="project" value="UniProtKB-KW"/>
</dbReference>